<evidence type="ECO:0000259" key="2">
    <source>
        <dbReference type="Pfam" id="PF07282"/>
    </source>
</evidence>
<dbReference type="Proteomes" id="UP000602198">
    <property type="component" value="Unassembled WGS sequence"/>
</dbReference>
<dbReference type="RefSeq" id="WP_201944635.1">
    <property type="nucleotide sequence ID" value="NZ_JAERRJ010000002.1"/>
</dbReference>
<keyword evidence="4" id="KW-1185">Reference proteome</keyword>
<dbReference type="Pfam" id="PF07282">
    <property type="entry name" value="Cas12f1-like_TNB"/>
    <property type="match status" value="1"/>
</dbReference>
<proteinExistence type="predicted"/>
<dbReference type="PANTHER" id="PTHR30405">
    <property type="entry name" value="TRANSPOSASE"/>
    <property type="match status" value="1"/>
</dbReference>
<dbReference type="EMBL" id="JAERRJ010000002">
    <property type="protein sequence ID" value="MBL1073964.1"/>
    <property type="molecule type" value="Genomic_DNA"/>
</dbReference>
<dbReference type="NCBIfam" id="TIGR01766">
    <property type="entry name" value="IS200/IS605 family accessory protein TnpB-like domain"/>
    <property type="match status" value="1"/>
</dbReference>
<name>A0ABS1M0B3_9NOCA</name>
<gene>
    <name evidence="3" type="ORF">JK358_06115</name>
</gene>
<dbReference type="InterPro" id="IPR010095">
    <property type="entry name" value="Cas12f1-like_TNB"/>
</dbReference>
<reference evidence="3 4" key="1">
    <citation type="submission" date="2021-01" db="EMBL/GenBank/DDBJ databases">
        <title>WGS of actinomycetes isolated from Thailand.</title>
        <authorList>
            <person name="Thawai C."/>
        </authorList>
    </citation>
    <scope>NUCLEOTIDE SEQUENCE [LARGE SCALE GENOMIC DNA]</scope>
    <source>
        <strain evidence="3 4">LPG 2</strain>
    </source>
</reference>
<protein>
    <submittedName>
        <fullName evidence="3">Transposase</fullName>
    </submittedName>
</protein>
<dbReference type="InterPro" id="IPR051399">
    <property type="entry name" value="RNA-guided_DNA_endo/Transpos"/>
</dbReference>
<accession>A0ABS1M0B3</accession>
<evidence type="ECO:0000313" key="3">
    <source>
        <dbReference type="EMBL" id="MBL1073964.1"/>
    </source>
</evidence>
<dbReference type="NCBIfam" id="NF040570">
    <property type="entry name" value="guided_TnpB"/>
    <property type="match status" value="1"/>
</dbReference>
<dbReference type="PANTHER" id="PTHR30405:SF11">
    <property type="entry name" value="RNA-GUIDED DNA ENDONUCLEASE RV2885C-RELATED"/>
    <property type="match status" value="1"/>
</dbReference>
<comment type="caution">
    <text evidence="3">The sequence shown here is derived from an EMBL/GenBank/DDBJ whole genome shotgun (WGS) entry which is preliminary data.</text>
</comment>
<evidence type="ECO:0000313" key="4">
    <source>
        <dbReference type="Proteomes" id="UP000602198"/>
    </source>
</evidence>
<evidence type="ECO:0000256" key="1">
    <source>
        <dbReference type="ARBA" id="ARBA00023125"/>
    </source>
</evidence>
<feature type="domain" description="Cas12f1-like TNB" evidence="2">
    <location>
        <begin position="299"/>
        <end position="365"/>
    </location>
</feature>
<keyword evidence="1" id="KW-0238">DNA-binding</keyword>
<organism evidence="3 4">
    <name type="scientific">Nocardia acididurans</name>
    <dbReference type="NCBI Taxonomy" id="2802282"/>
    <lineage>
        <taxon>Bacteria</taxon>
        <taxon>Bacillati</taxon>
        <taxon>Actinomycetota</taxon>
        <taxon>Actinomycetes</taxon>
        <taxon>Mycobacteriales</taxon>
        <taxon>Nocardiaceae</taxon>
        <taxon>Nocardia</taxon>
    </lineage>
</organism>
<sequence>MKLVVAVKLLPNLEQGESLLRTLRDVNAAANALSELAQGEMRRSRGDLQRAHYRLVKSMGLSAQPALHVIRKVADAYTTRSANLNAGNYGPRCGTRYKRVETTPIRFRATAAHAYDDRCLSWQMDAHTVSIWTVNGRVKGIAFSGSATHLDMLRRYRHGESDLVYRDGSWYLYATCEISESERREPNSWMGVDLGLANVATTSTGYRVRGRGLRRHRERQRRLRGKLQSKGTKSSKRLLKRRRWKDARYANDLNHQISKRIVVEAERTGNGIGLEDLTGIRERVRLRKPQRTALHSWGFRQLARFIQYKARRAGIPVVFVDARDTSRTCHRCGFADKKNRLNQSEFCCRSCGFVEHADVNASRNIAARAAAVWERGAQSTVPDPI</sequence>